<feature type="compositionally biased region" description="Basic and acidic residues" evidence="1">
    <location>
        <begin position="731"/>
        <end position="741"/>
    </location>
</feature>
<sequence length="1286" mass="142173">MYSSKSGRVGGGGSGRGVGAAKLGRASFPPPLRSSAQTSRLSLGGSNPRGRNSGSNTSAAAAPPAVEEQFSLVAGRNPLAFSVIIRMAPDLVEEIKRVEDQGGAPRIKFGPSPNNSLGNVIDLGGKEFTFTWDQEVGDLCDIYEERESGEGGNGLLVESGFAWRKVNVHRILDESTKNRVKQRSEEAERKNKSRKAIVLEQCTETKNQLKQYDTTTANQPWRNFKRKKETPFKKQKVELPQAPPKSTVKTGVSSTTTAKGKYSSSPLQTLPEQSGALSSPLRTRNNLMSHASVEDIIPFQVIKKDKPAPSSDKEIQITTSIVPQETVGKGNSGANVTDLQIMLIALLTENPKGMRIKCGQAGTGSRSGQARSSPHPEAIREWISGRRHGGANRRRFLSRRLKQAKDLEKAIADSYPNSIKKIEPIIKKIANYQAPGRYILKSGMELESLKKPVSESGSSPEEKLRQKPASDGNRELPVQAPHFEEKVSPNELEEEVHERLDATIGQDSSALIKIDNQQHSPDFFGEKRGSDDNEARGGSSSDTGSASDSDSDSSDTGSDSGSHSRSKSPAQNGSGSSSDSESDASSNSKEGFDEDVDIMASDDDKELKHKLQGSEQGFSTLPVPWRTDGTHVQSGIDEKQDDLEVDAVEIEKQLLDADQVAELAVVSNSNRNKSEPLEETKPFSPEHGELQGRQSLVDPVYGGESLAKDDFRYEQSDSSERISKGISKQGSEVKHTDEKSKNNKRLKTEISQQPSISAGKGVHLSEASLNLSPDRLVEGSHEDPVSQMMDRDDRDENIEFGSLKVCNQAFSGRYTSEFKQSSWQSFDHNLQTKVPDSAERPDRYAESLGHGGKYSEKSSQMHDGFRLQKDKFHRDTQNEDGYANERKVPGNSKEGGTRGKQSVPLDPHYQKDGDMAGKIKGSAQVSSLLLGSSPKYNSRNGAAASPVVNSKGSKLQREFSDLELGELREPLPEETTVNKQFERKSSFKQSDNKKSTSENQVSEFSKVKRAGKANFDSGRPSSPDLNSKFPSNQEGLNKKRNYEDRIEDLTRSQQRAVQSESQHPSRVDHPDLGRSFSKTVGLSSKSRQNEVGGRQAIGVAGHGESNKKATPSAPQQHNSKRGLVSHPIQESKRHASNIVDSTDVRKKSMVADGNDTDRKKRDSSSDENSCSYSKYEKNEAERKGPINNFSQYEEYVQEYRDKYDSYCSLNKTIESYRNEFEKLGKDLDYATQGTEKYYKILGQVKESYRRCERKHTRLKRIFVVLHEELKHIKQRIKDFAVSYMED</sequence>
<feature type="compositionally biased region" description="Polar residues" evidence="1">
    <location>
        <begin position="1051"/>
        <end position="1062"/>
    </location>
</feature>
<feature type="compositionally biased region" description="Basic and acidic residues" evidence="1">
    <location>
        <begin position="706"/>
        <end position="723"/>
    </location>
</feature>
<feature type="compositionally biased region" description="Low complexity" evidence="1">
    <location>
        <begin position="245"/>
        <end position="261"/>
    </location>
</feature>
<dbReference type="STRING" id="106549.A0A540N3S0"/>
<dbReference type="Pfam" id="PF07303">
    <property type="entry name" value="Occludin_ELL"/>
    <property type="match status" value="1"/>
</dbReference>
<feature type="compositionally biased region" description="Basic and acidic residues" evidence="1">
    <location>
        <begin position="1063"/>
        <end position="1072"/>
    </location>
</feature>
<reference evidence="3 4" key="1">
    <citation type="journal article" date="2019" name="G3 (Bethesda)">
        <title>Sequencing of a Wild Apple (Malus baccata) Genome Unravels the Differences Between Cultivated and Wild Apple Species Regarding Disease Resistance and Cold Tolerance.</title>
        <authorList>
            <person name="Chen X."/>
        </authorList>
    </citation>
    <scope>NUCLEOTIDE SEQUENCE [LARGE SCALE GENOMIC DNA]</scope>
    <source>
        <strain evidence="4">cv. Shandingzi</strain>
        <tissue evidence="3">Leaves</tissue>
    </source>
</reference>
<feature type="region of interest" description="Disordered" evidence="1">
    <location>
        <begin position="666"/>
        <end position="796"/>
    </location>
</feature>
<feature type="region of interest" description="Disordered" evidence="1">
    <location>
        <begin position="225"/>
        <end position="280"/>
    </location>
</feature>
<feature type="compositionally biased region" description="Basic and acidic residues" evidence="1">
    <location>
        <begin position="672"/>
        <end position="690"/>
    </location>
</feature>
<gene>
    <name evidence="3" type="ORF">C1H46_008704</name>
</gene>
<dbReference type="Gene3D" id="6.10.140.340">
    <property type="match status" value="1"/>
</dbReference>
<feature type="compositionally biased region" description="Basic and acidic residues" evidence="1">
    <location>
        <begin position="980"/>
        <end position="996"/>
    </location>
</feature>
<evidence type="ECO:0000256" key="1">
    <source>
        <dbReference type="SAM" id="MobiDB-lite"/>
    </source>
</evidence>
<evidence type="ECO:0000313" key="3">
    <source>
        <dbReference type="EMBL" id="TQE05685.1"/>
    </source>
</evidence>
<feature type="region of interest" description="Disordered" evidence="1">
    <location>
        <begin position="450"/>
        <end position="633"/>
    </location>
</feature>
<feature type="compositionally biased region" description="Polar residues" evidence="1">
    <location>
        <begin position="262"/>
        <end position="280"/>
    </location>
</feature>
<proteinExistence type="predicted"/>
<dbReference type="Proteomes" id="UP000315295">
    <property type="component" value="Unassembled WGS sequence"/>
</dbReference>
<feature type="compositionally biased region" description="Low complexity" evidence="1">
    <location>
        <begin position="537"/>
        <end position="589"/>
    </location>
</feature>
<dbReference type="PANTHER" id="PTHR38372:SF2">
    <property type="entry name" value="DENTIN SIALOPHOSPHOPROTEIN-LIKE PROTEIN"/>
    <property type="match status" value="1"/>
</dbReference>
<feature type="region of interest" description="Disordered" evidence="1">
    <location>
        <begin position="1"/>
        <end position="62"/>
    </location>
</feature>
<feature type="compositionally biased region" description="Polar residues" evidence="1">
    <location>
        <begin position="1076"/>
        <end position="1086"/>
    </location>
</feature>
<feature type="compositionally biased region" description="Basic and acidic residues" evidence="1">
    <location>
        <begin position="908"/>
        <end position="917"/>
    </location>
</feature>
<feature type="compositionally biased region" description="Basic and acidic residues" evidence="1">
    <location>
        <begin position="955"/>
        <end position="971"/>
    </location>
</feature>
<feature type="compositionally biased region" description="Low complexity" evidence="1">
    <location>
        <begin position="42"/>
        <end position="56"/>
    </location>
</feature>
<comment type="caution">
    <text evidence="3">The sequence shown here is derived from an EMBL/GenBank/DDBJ whole genome shotgun (WGS) entry which is preliminary data.</text>
</comment>
<feature type="compositionally biased region" description="Acidic residues" evidence="1">
    <location>
        <begin position="592"/>
        <end position="604"/>
    </location>
</feature>
<name>A0A540N3S0_MALBA</name>
<feature type="compositionally biased region" description="Basic and acidic residues" evidence="1">
    <location>
        <begin position="836"/>
        <end position="845"/>
    </location>
</feature>
<feature type="compositionally biased region" description="Polar residues" evidence="1">
    <location>
        <begin position="505"/>
        <end position="520"/>
    </location>
</feature>
<feature type="compositionally biased region" description="Polar residues" evidence="1">
    <location>
        <begin position="1108"/>
        <end position="1117"/>
    </location>
</feature>
<feature type="region of interest" description="Disordered" evidence="1">
    <location>
        <begin position="829"/>
        <end position="1181"/>
    </location>
</feature>
<accession>A0A540N3S0</accession>
<feature type="compositionally biased region" description="Basic and acidic residues" evidence="1">
    <location>
        <begin position="853"/>
        <end position="888"/>
    </location>
</feature>
<keyword evidence="4" id="KW-1185">Reference proteome</keyword>
<protein>
    <recommendedName>
        <fullName evidence="2">OCEL domain-containing protein</fullName>
    </recommendedName>
</protein>
<evidence type="ECO:0000259" key="2">
    <source>
        <dbReference type="PROSITE" id="PS51980"/>
    </source>
</evidence>
<dbReference type="PROSITE" id="PS51980">
    <property type="entry name" value="OCEL"/>
    <property type="match status" value="1"/>
</dbReference>
<dbReference type="PANTHER" id="PTHR38372">
    <property type="entry name" value="DENTIN SIALOPHOSPHOPROTEIN-LIKE PROTEIN"/>
    <property type="match status" value="1"/>
</dbReference>
<feature type="compositionally biased region" description="Polar residues" evidence="1">
    <location>
        <begin position="1019"/>
        <end position="1035"/>
    </location>
</feature>
<feature type="compositionally biased region" description="Basic and acidic residues" evidence="1">
    <location>
        <begin position="1155"/>
        <end position="1164"/>
    </location>
</feature>
<organism evidence="3 4">
    <name type="scientific">Malus baccata</name>
    <name type="common">Siberian crab apple</name>
    <name type="synonym">Pyrus baccata</name>
    <dbReference type="NCBI Taxonomy" id="106549"/>
    <lineage>
        <taxon>Eukaryota</taxon>
        <taxon>Viridiplantae</taxon>
        <taxon>Streptophyta</taxon>
        <taxon>Embryophyta</taxon>
        <taxon>Tracheophyta</taxon>
        <taxon>Spermatophyta</taxon>
        <taxon>Magnoliopsida</taxon>
        <taxon>eudicotyledons</taxon>
        <taxon>Gunneridae</taxon>
        <taxon>Pentapetalae</taxon>
        <taxon>rosids</taxon>
        <taxon>fabids</taxon>
        <taxon>Rosales</taxon>
        <taxon>Rosaceae</taxon>
        <taxon>Amygdaloideae</taxon>
        <taxon>Maleae</taxon>
        <taxon>Malus</taxon>
    </lineage>
</organism>
<feature type="compositionally biased region" description="Basic and acidic residues" evidence="1">
    <location>
        <begin position="1036"/>
        <end position="1050"/>
    </location>
</feature>
<dbReference type="InterPro" id="IPR010844">
    <property type="entry name" value="Occludin_ELL"/>
</dbReference>
<feature type="compositionally biased region" description="Gly residues" evidence="1">
    <location>
        <begin position="8"/>
        <end position="18"/>
    </location>
</feature>
<feature type="compositionally biased region" description="Polar residues" evidence="1">
    <location>
        <begin position="923"/>
        <end position="940"/>
    </location>
</feature>
<feature type="compositionally biased region" description="Basic and acidic residues" evidence="1">
    <location>
        <begin position="775"/>
        <end position="794"/>
    </location>
</feature>
<dbReference type="EMBL" id="VIEB01000117">
    <property type="protein sequence ID" value="TQE05685.1"/>
    <property type="molecule type" value="Genomic_DNA"/>
</dbReference>
<feature type="domain" description="OCEL" evidence="2">
    <location>
        <begin position="1177"/>
        <end position="1284"/>
    </location>
</feature>
<dbReference type="SUPFAM" id="SSF144292">
    <property type="entry name" value="occludin/ELL-like"/>
    <property type="match status" value="1"/>
</dbReference>
<feature type="compositionally biased region" description="Basic and acidic residues" evidence="1">
    <location>
        <begin position="524"/>
        <end position="535"/>
    </location>
</feature>
<evidence type="ECO:0000313" key="4">
    <source>
        <dbReference type="Proteomes" id="UP000315295"/>
    </source>
</evidence>